<dbReference type="NCBIfam" id="TIGR01537">
    <property type="entry name" value="portal_HK97"/>
    <property type="match status" value="1"/>
</dbReference>
<dbReference type="Proteomes" id="UP001200537">
    <property type="component" value="Unassembled WGS sequence"/>
</dbReference>
<dbReference type="InterPro" id="IPR006944">
    <property type="entry name" value="Phage/GTA_portal"/>
</dbReference>
<dbReference type="RefSeq" id="WP_238127768.1">
    <property type="nucleotide sequence ID" value="NZ_JAKNHJ010000005.1"/>
</dbReference>
<reference evidence="1" key="1">
    <citation type="submission" date="2022-01" db="EMBL/GenBank/DDBJ databases">
        <title>Collection of gut derived symbiotic bacterial strains cultured from healthy donors.</title>
        <authorList>
            <person name="Lin H."/>
            <person name="Kohout C."/>
            <person name="Waligurski E."/>
            <person name="Pamer E.G."/>
        </authorList>
    </citation>
    <scope>NUCLEOTIDE SEQUENCE</scope>
    <source>
        <strain evidence="1">DFI.7.46</strain>
    </source>
</reference>
<dbReference type="InterPro" id="IPR006427">
    <property type="entry name" value="Portal_HK97"/>
</dbReference>
<accession>A0AAJ1BAY6</accession>
<organism evidence="1 2">
    <name type="scientific">Varibaculum cambriense</name>
    <dbReference type="NCBI Taxonomy" id="184870"/>
    <lineage>
        <taxon>Bacteria</taxon>
        <taxon>Bacillati</taxon>
        <taxon>Actinomycetota</taxon>
        <taxon>Actinomycetes</taxon>
        <taxon>Actinomycetales</taxon>
        <taxon>Actinomycetaceae</taxon>
        <taxon>Varibaculum</taxon>
    </lineage>
</organism>
<evidence type="ECO:0000313" key="2">
    <source>
        <dbReference type="Proteomes" id="UP001200537"/>
    </source>
</evidence>
<evidence type="ECO:0000313" key="1">
    <source>
        <dbReference type="EMBL" id="MCG4617538.1"/>
    </source>
</evidence>
<sequence>MSLLDSLRAYTGRIRSRQPSKMVSIWRGIPLELQVLEAPVDDSGLIGKSVADIWRTEPHLRTVVDYIATNVAQLGIHVFETNQAGDRDRVRQGVLANVFKRPNPNQTLGEFLRALVTQIALYSDSYVWVTIGADGQPELRLLPNEWLTVEMDAFGAPKTFFAATGDNPQSVEIPAEQVLSFPGWSPDGMEGNASPVEALRTTLEEQYQARRFRAQTWKSAGRFNGYLTRPKDAPEWDDAARRKFYQMWLDFTGTNGKMAGSNPLLEDGIEFKRTGFSAREEQWAEATKLSLETVCQVYHVPPVMVGITDDANYSNVTAYSRQLYTNTLGSWIVALEQRFNTFLAPMIGAPPEQFVEFNVEAKLRGDFAEQYKILQTAVGAPILTRNEARRMLNYKPVEGADELITPLNVLEGGLASPTDGGEGRPPEVGGQVALEIVAKTADRLKRRTDAGGAIDWRRWVKELTQDLTKTGTPEDVAKTIAERFKGIITEHQEKTGETLDGAGVVEVWE</sequence>
<dbReference type="AlphaFoldDB" id="A0AAJ1BAY6"/>
<dbReference type="Pfam" id="PF04860">
    <property type="entry name" value="Phage_portal"/>
    <property type="match status" value="1"/>
</dbReference>
<gene>
    <name evidence="1" type="ORF">L0M99_03365</name>
</gene>
<dbReference type="EMBL" id="JAKNHJ010000005">
    <property type="protein sequence ID" value="MCG4617538.1"/>
    <property type="molecule type" value="Genomic_DNA"/>
</dbReference>
<proteinExistence type="predicted"/>
<name>A0AAJ1BAY6_9ACTO</name>
<protein>
    <submittedName>
        <fullName evidence="1">Phage portal protein</fullName>
    </submittedName>
</protein>
<comment type="caution">
    <text evidence="1">The sequence shown here is derived from an EMBL/GenBank/DDBJ whole genome shotgun (WGS) entry which is preliminary data.</text>
</comment>